<dbReference type="STRING" id="561184.SAMN05216376_102116"/>
<evidence type="ECO:0000313" key="2">
    <source>
        <dbReference type="EMBL" id="KHQ52159.1"/>
    </source>
</evidence>
<comment type="caution">
    <text evidence="2">The sequence shown here is derived from an EMBL/GenBank/DDBJ whole genome shotgun (WGS) entry which is preliminary data.</text>
</comment>
<organism evidence="2 3">
    <name type="scientific">Mameliella alba</name>
    <dbReference type="NCBI Taxonomy" id="561184"/>
    <lineage>
        <taxon>Bacteria</taxon>
        <taxon>Pseudomonadati</taxon>
        <taxon>Pseudomonadota</taxon>
        <taxon>Alphaproteobacteria</taxon>
        <taxon>Rhodobacterales</taxon>
        <taxon>Roseobacteraceae</taxon>
        <taxon>Mameliella</taxon>
    </lineage>
</organism>
<dbReference type="RefSeq" id="WP_043143332.1">
    <property type="nucleotide sequence ID" value="NZ_JSUQ01000012.1"/>
</dbReference>
<reference evidence="2 3" key="1">
    <citation type="submission" date="2014-10" db="EMBL/GenBank/DDBJ databases">
        <title>Genome sequence of Ponticoccus sp. strain UMTAT08 isolated from clonal culture of toxic dinoflagellate Alexandrium tamiyavanichii.</title>
        <authorList>
            <person name="Gan H.Y."/>
            <person name="Muhd D.-D."/>
            <person name="Mohd Noor M.E."/>
            <person name="Yeong Y.S."/>
            <person name="Usup G."/>
        </authorList>
    </citation>
    <scope>NUCLEOTIDE SEQUENCE [LARGE SCALE GENOMIC DNA]</scope>
    <source>
        <strain evidence="2 3">UMTAT08</strain>
    </source>
</reference>
<dbReference type="AlphaFoldDB" id="A0A0B3SP04"/>
<keyword evidence="3" id="KW-1185">Reference proteome</keyword>
<feature type="signal peptide" evidence="1">
    <location>
        <begin position="1"/>
        <end position="21"/>
    </location>
</feature>
<keyword evidence="1" id="KW-0732">Signal</keyword>
<protein>
    <submittedName>
        <fullName evidence="2">Uncharacterized protein</fullName>
    </submittedName>
</protein>
<gene>
    <name evidence="2" type="ORF">OA50_03175</name>
</gene>
<feature type="chain" id="PRO_5002081692" evidence="1">
    <location>
        <begin position="22"/>
        <end position="160"/>
    </location>
</feature>
<sequence length="160" mass="17514">MKHVLVAVGVMVAALSGAAEAQDAVRARVASTGPGFECLSISAREGWQRHETRLTGTLEALRLGRGEGWTVDANTYDRVGPDGHGTADEARLAPYATYKEKSSLPFGRLLYRLDGGKVGHFPSGWTFNTQQIRRVMEFRINDTALQDNAGAVEVCFFEKR</sequence>
<dbReference type="Proteomes" id="UP000030960">
    <property type="component" value="Unassembled WGS sequence"/>
</dbReference>
<dbReference type="OrthoDB" id="7677155at2"/>
<evidence type="ECO:0000313" key="3">
    <source>
        <dbReference type="Proteomes" id="UP000030960"/>
    </source>
</evidence>
<evidence type="ECO:0000256" key="1">
    <source>
        <dbReference type="SAM" id="SignalP"/>
    </source>
</evidence>
<name>A0A0B3SP04_9RHOB</name>
<dbReference type="EMBL" id="JSUQ01000012">
    <property type="protein sequence ID" value="KHQ52159.1"/>
    <property type="molecule type" value="Genomic_DNA"/>
</dbReference>
<accession>A0A0B3SP04</accession>
<proteinExistence type="predicted"/>